<feature type="domain" description="CCHC-type" evidence="8">
    <location>
        <begin position="1235"/>
        <end position="1249"/>
    </location>
</feature>
<dbReference type="InterPro" id="IPR001878">
    <property type="entry name" value="Znf_CCHC"/>
</dbReference>
<keyword evidence="2" id="KW-0677">Repeat</keyword>
<dbReference type="Gene3D" id="1.20.5.4130">
    <property type="match status" value="1"/>
</dbReference>
<dbReference type="InterPro" id="IPR054722">
    <property type="entry name" value="PolX-like_BBD"/>
</dbReference>
<dbReference type="InterPro" id="IPR058922">
    <property type="entry name" value="WHD_DRP"/>
</dbReference>
<dbReference type="PANTHER" id="PTHR36766:SF42">
    <property type="entry name" value="NB-ARC DOMAIN DISEASE RESISTANCE PROTEIN"/>
    <property type="match status" value="1"/>
</dbReference>
<reference evidence="9" key="1">
    <citation type="journal article" date="2022" name="Plant J.">
        <title>Strategies of tolerance reflected in two North American maple genomes.</title>
        <authorList>
            <person name="McEvoy S.L."/>
            <person name="Sezen U.U."/>
            <person name="Trouern-Trend A."/>
            <person name="McMahon S.M."/>
            <person name="Schaberg P.G."/>
            <person name="Yang J."/>
            <person name="Wegrzyn J.L."/>
            <person name="Swenson N.G."/>
        </authorList>
    </citation>
    <scope>NUCLEOTIDE SEQUENCE</scope>
    <source>
        <strain evidence="9">NS2018</strain>
    </source>
</reference>
<evidence type="ECO:0000256" key="7">
    <source>
        <dbReference type="SAM" id="MobiDB-lite"/>
    </source>
</evidence>
<dbReference type="Pfam" id="PF18052">
    <property type="entry name" value="Rx_N"/>
    <property type="match status" value="1"/>
</dbReference>
<dbReference type="Pfam" id="PF13976">
    <property type="entry name" value="gag_pre-integrs"/>
    <property type="match status" value="1"/>
</dbReference>
<dbReference type="Proteomes" id="UP001168877">
    <property type="component" value="Unassembled WGS sequence"/>
</dbReference>
<keyword evidence="6" id="KW-0863">Zinc-finger</keyword>
<dbReference type="Gene3D" id="4.10.60.10">
    <property type="entry name" value="Zinc finger, CCHC-type"/>
    <property type="match status" value="1"/>
</dbReference>
<dbReference type="Pfam" id="PF25019">
    <property type="entry name" value="LRR_R13L1-DRL21"/>
    <property type="match status" value="1"/>
</dbReference>
<evidence type="ECO:0000256" key="4">
    <source>
        <dbReference type="ARBA" id="ARBA00022821"/>
    </source>
</evidence>
<keyword evidence="4" id="KW-0611">Plant defense</keyword>
<feature type="compositionally biased region" description="Basic and acidic residues" evidence="7">
    <location>
        <begin position="1526"/>
        <end position="1551"/>
    </location>
</feature>
<keyword evidence="1" id="KW-0433">Leucine-rich repeat</keyword>
<dbReference type="Gene3D" id="3.80.10.10">
    <property type="entry name" value="Ribonuclease Inhibitor"/>
    <property type="match status" value="4"/>
</dbReference>
<dbReference type="InterPro" id="IPR036875">
    <property type="entry name" value="Znf_CCHC_sf"/>
</dbReference>
<feature type="domain" description="CCHC-type" evidence="8">
    <location>
        <begin position="1217"/>
        <end position="1232"/>
    </location>
</feature>
<evidence type="ECO:0000256" key="1">
    <source>
        <dbReference type="ARBA" id="ARBA00022614"/>
    </source>
</evidence>
<evidence type="ECO:0000256" key="5">
    <source>
        <dbReference type="ARBA" id="ARBA00022840"/>
    </source>
</evidence>
<dbReference type="GO" id="GO:0008270">
    <property type="term" value="F:zinc ion binding"/>
    <property type="evidence" value="ECO:0007669"/>
    <property type="project" value="UniProtKB-KW"/>
</dbReference>
<accession>A0AA39RQE4</accession>
<dbReference type="GO" id="GO:0003676">
    <property type="term" value="F:nucleic acid binding"/>
    <property type="evidence" value="ECO:0007669"/>
    <property type="project" value="InterPro"/>
</dbReference>
<evidence type="ECO:0000256" key="3">
    <source>
        <dbReference type="ARBA" id="ARBA00022741"/>
    </source>
</evidence>
<dbReference type="SUPFAM" id="SSF52047">
    <property type="entry name" value="RNI-like"/>
    <property type="match status" value="1"/>
</dbReference>
<dbReference type="InterPro" id="IPR056789">
    <property type="entry name" value="LRR_R13L1-DRL21"/>
</dbReference>
<reference evidence="9" key="2">
    <citation type="submission" date="2023-06" db="EMBL/GenBank/DDBJ databases">
        <authorList>
            <person name="Swenson N.G."/>
            <person name="Wegrzyn J.L."/>
            <person name="Mcevoy S.L."/>
        </authorList>
    </citation>
    <scope>NUCLEOTIDE SEQUENCE</scope>
    <source>
        <strain evidence="9">NS2018</strain>
        <tissue evidence="9">Leaf</tissue>
    </source>
</reference>
<dbReference type="InterPro" id="IPR032675">
    <property type="entry name" value="LRR_dom_sf"/>
</dbReference>
<protein>
    <recommendedName>
        <fullName evidence="8">CCHC-type domain-containing protein</fullName>
    </recommendedName>
</protein>
<evidence type="ECO:0000256" key="2">
    <source>
        <dbReference type="ARBA" id="ARBA00022737"/>
    </source>
</evidence>
<dbReference type="SUPFAM" id="SSF57756">
    <property type="entry name" value="Retrovirus zinc finger-like domains"/>
    <property type="match status" value="1"/>
</dbReference>
<organism evidence="9 10">
    <name type="scientific">Acer saccharum</name>
    <name type="common">Sugar maple</name>
    <dbReference type="NCBI Taxonomy" id="4024"/>
    <lineage>
        <taxon>Eukaryota</taxon>
        <taxon>Viridiplantae</taxon>
        <taxon>Streptophyta</taxon>
        <taxon>Embryophyta</taxon>
        <taxon>Tracheophyta</taxon>
        <taxon>Spermatophyta</taxon>
        <taxon>Magnoliopsida</taxon>
        <taxon>eudicotyledons</taxon>
        <taxon>Gunneridae</taxon>
        <taxon>Pentapetalae</taxon>
        <taxon>rosids</taxon>
        <taxon>malvids</taxon>
        <taxon>Sapindales</taxon>
        <taxon>Sapindaceae</taxon>
        <taxon>Hippocastanoideae</taxon>
        <taxon>Acereae</taxon>
        <taxon>Acer</taxon>
    </lineage>
</organism>
<feature type="region of interest" description="Disordered" evidence="7">
    <location>
        <begin position="1524"/>
        <end position="1554"/>
    </location>
</feature>
<dbReference type="Pfam" id="PF14223">
    <property type="entry name" value="Retrotran_gag_2"/>
    <property type="match status" value="1"/>
</dbReference>
<keyword evidence="10" id="KW-1185">Reference proteome</keyword>
<keyword evidence="5" id="KW-0067">ATP-binding</keyword>
<dbReference type="Pfam" id="PF23559">
    <property type="entry name" value="WHD_DRP"/>
    <property type="match status" value="1"/>
</dbReference>
<keyword evidence="3" id="KW-0547">Nucleotide-binding</keyword>
<dbReference type="SMART" id="SM00343">
    <property type="entry name" value="ZnF_C2HC"/>
    <property type="match status" value="2"/>
</dbReference>
<dbReference type="PROSITE" id="PS50158">
    <property type="entry name" value="ZF_CCHC"/>
    <property type="match status" value="2"/>
</dbReference>
<evidence type="ECO:0000313" key="9">
    <source>
        <dbReference type="EMBL" id="KAK0578888.1"/>
    </source>
</evidence>
<dbReference type="InterPro" id="IPR041118">
    <property type="entry name" value="Rx_N"/>
</dbReference>
<dbReference type="CDD" id="cd14798">
    <property type="entry name" value="RX-CC_like"/>
    <property type="match status" value="1"/>
</dbReference>
<dbReference type="SUPFAM" id="SSF52058">
    <property type="entry name" value="L domain-like"/>
    <property type="match status" value="2"/>
</dbReference>
<dbReference type="GO" id="GO:0006952">
    <property type="term" value="P:defense response"/>
    <property type="evidence" value="ECO:0007669"/>
    <property type="project" value="UniProtKB-KW"/>
</dbReference>
<evidence type="ECO:0000259" key="8">
    <source>
        <dbReference type="PROSITE" id="PS50158"/>
    </source>
</evidence>
<comment type="caution">
    <text evidence="9">The sequence shown here is derived from an EMBL/GenBank/DDBJ whole genome shotgun (WGS) entry which is preliminary data.</text>
</comment>
<dbReference type="Pfam" id="PF22936">
    <property type="entry name" value="Pol_BBD"/>
    <property type="match status" value="1"/>
</dbReference>
<keyword evidence="6" id="KW-0862">Zinc</keyword>
<dbReference type="EMBL" id="JAUESC010000385">
    <property type="protein sequence ID" value="KAK0578888.1"/>
    <property type="molecule type" value="Genomic_DNA"/>
</dbReference>
<keyword evidence="6" id="KW-0479">Metal-binding</keyword>
<dbReference type="GO" id="GO:0005524">
    <property type="term" value="F:ATP binding"/>
    <property type="evidence" value="ECO:0007669"/>
    <property type="project" value="UniProtKB-KW"/>
</dbReference>
<dbReference type="PANTHER" id="PTHR36766">
    <property type="entry name" value="PLANT BROAD-SPECTRUM MILDEW RESISTANCE PROTEIN RPW8"/>
    <property type="match status" value="1"/>
</dbReference>
<proteinExistence type="predicted"/>
<evidence type="ECO:0000256" key="6">
    <source>
        <dbReference type="PROSITE-ProRule" id="PRU00047"/>
    </source>
</evidence>
<gene>
    <name evidence="9" type="ORF">LWI29_017762</name>
</gene>
<name>A0AA39RQE4_ACESA</name>
<evidence type="ECO:0000313" key="10">
    <source>
        <dbReference type="Proteomes" id="UP001168877"/>
    </source>
</evidence>
<dbReference type="InterPro" id="IPR038005">
    <property type="entry name" value="RX-like_CC"/>
</dbReference>
<dbReference type="InterPro" id="IPR025724">
    <property type="entry name" value="GAG-pre-integrase_dom"/>
</dbReference>
<sequence length="1668" mass="188233">MADALYGFLLGKLDLLIQKEIGLIWGVDKEMRKLKSLLSAIKAVLKDAEVKQKKGEALHDWLRKLKDAAYKVDDILDECATEAAVRFESDGQNSNFINKVRTSRLTPHNLLFRRKIGSRIRDIRERLDDIAKERSDFHLNEEGAEWLSDVIGTRQTGSIVTEPQKLPKHTTRLKNLRHLYLDGCRGLSEMPPEIGQITCLKTLTLFIVGKKRGCHLDELKGLNLGGTLSIKHLQRVENPQDAKEANLVEKLNLRRLSLAWENDSDLQSQEDVEKVLEALQPHTNLKRLEISGYKGDQFPSWSSWMRDNIRNNNVVYIEISNCDNCSQLPPLALLPSLRSLHLSNMSRVMYIDDHFQGDGMARGFPSLQSLEIENLPSLQRFSREDGRELLPRLTSLRIVKCPELTLPHLPSVERLTISECNEVVLGSISNLKNLISLEVWQNDELNYLPEGTLLNLTSLKTLAIKGFWKLKCLPTEIGSLSSLEKLHIERCCELESFPEQGMEGLKRLKYLTLVSCSKFTSFTEGLQHLSCLESLTLNNCPELVALPDEAAVRFESNGQNSSLINKVRTSRLTPHNLLFRRKIGSRMREIRERLDDIAKERSDFHLNEGGAERLSDVIGTRQTGSIVTEPQNLDLEDKGNEICKELCWRSFLEDIGEDDFGYVKGFKMHDLVHDLAQSIMADECVVEHFKNSTDISKRTLHYAYALIPIGPREHTFLKAIYQVETLRTFLMHSRCAVHGGPMFSLDFSRLRYLRVLDATLTKVRRLSSSISRLKHLRNLISLEVSENFELNYLPEGTLLNLNSLKTLAIKGFWKLKCLPTEIGNLSSLEELSIRWCDELESFPEQGMEGLKRLKYLTLHICPKFTSLTEGLQHLSCLESLSLIGCPELVAFPDGIKYLTSLCHLELCDSKLEVLPDVLRYVHALQFMSITFYPNLESLPHWLGDLTSLQTLRIRHCPKLPSLPASIQGLTMLQKLYISGCSELKKRSENFINSIVRFNGKNYASWEFQFRMYVKGKELWGHVDGSSTAPTDPKELSSWEGKDAKIASWLLSSVKPHMVNNLRGFTTVKQMWDYLRRIYYQDNSVRKFQLELDIGNYRQGNLSIEQFYSGFLNLWSDYTGLVHSTVPKEALAALQAVHSESQRDQFLMKLRPEFESARAGLINRTPVPSLDVCLGELLREEQRLASQLGIAQDAGGTEMVNVAYAAHDKGRYKSPPQCYSCKEVGHIAKHCRKKFCNYCKKEGHIIKDCRVRPQNRSAPAFHTAVQSSFVPASSAQPTTVPGSSSNITPEQVQQMIVSALSALGLQGKKYLLSSPWLIDSAASNHMTGSPAALQDVRKYDGEQHIQIADGNTLPITAVGNLGSSFTNVFVSPALSANLIYVGQLVEENFSLHFDRSGCRVQDQASGLEIAKGPKVGRLFPLQSFSIPRSISVGYSAIANNSHFWHKKLGHPNSVILTHLMKHGHLSNTNAFSSLSFDCAPCKLGKSKSLPFPLQGSRASTCFEIIHSDVWGIVYQRRRPLPLPSSEPLHDSVVHEPHSSEPPSDHVVHEPRRSTRVSRPPDWYGFSTSAFQATLDTTLVPKSYSQASTQECWLQAMQDELQALQDNHTWDVVPCPAGVKLIGCKWVPFRYLLEVLLGKAKKDEKIDITQLPKLAPQLDGLNCFETFVGH</sequence>